<dbReference type="InterPro" id="IPR039424">
    <property type="entry name" value="SBP_5"/>
</dbReference>
<evidence type="ECO:0000256" key="2">
    <source>
        <dbReference type="ARBA" id="ARBA00022448"/>
    </source>
</evidence>
<dbReference type="PROSITE" id="PS51318">
    <property type="entry name" value="TAT"/>
    <property type="match status" value="1"/>
</dbReference>
<dbReference type="PANTHER" id="PTHR30290">
    <property type="entry name" value="PERIPLASMIC BINDING COMPONENT OF ABC TRANSPORTER"/>
    <property type="match status" value="1"/>
</dbReference>
<comment type="similarity">
    <text evidence="1">Belongs to the bacterial solute-binding protein 5 family.</text>
</comment>
<evidence type="ECO:0000259" key="5">
    <source>
        <dbReference type="Pfam" id="PF00496"/>
    </source>
</evidence>
<dbReference type="InterPro" id="IPR030678">
    <property type="entry name" value="Peptide/Ni-bd"/>
</dbReference>
<dbReference type="SUPFAM" id="SSF53850">
    <property type="entry name" value="Periplasmic binding protein-like II"/>
    <property type="match status" value="1"/>
</dbReference>
<gene>
    <name evidence="6" type="ORF">GCM10025790_20410</name>
</gene>
<feature type="compositionally biased region" description="Acidic residues" evidence="4">
    <location>
        <begin position="32"/>
        <end position="45"/>
    </location>
</feature>
<protein>
    <submittedName>
        <fullName evidence="6">ABC transporter substrate-binding protein</fullName>
    </submittedName>
</protein>
<dbReference type="RefSeq" id="WP_345477902.1">
    <property type="nucleotide sequence ID" value="NZ_BAABLW010000007.1"/>
</dbReference>
<organism evidence="6 7">
    <name type="scientific">Nesterenkonia rhizosphaerae</name>
    <dbReference type="NCBI Taxonomy" id="1348272"/>
    <lineage>
        <taxon>Bacteria</taxon>
        <taxon>Bacillati</taxon>
        <taxon>Actinomycetota</taxon>
        <taxon>Actinomycetes</taxon>
        <taxon>Micrococcales</taxon>
        <taxon>Micrococcaceae</taxon>
        <taxon>Nesterenkonia</taxon>
    </lineage>
</organism>
<evidence type="ECO:0000313" key="7">
    <source>
        <dbReference type="Proteomes" id="UP001500368"/>
    </source>
</evidence>
<dbReference type="InterPro" id="IPR006311">
    <property type="entry name" value="TAT_signal"/>
</dbReference>
<dbReference type="Gene3D" id="3.10.105.10">
    <property type="entry name" value="Dipeptide-binding Protein, Domain 3"/>
    <property type="match status" value="1"/>
</dbReference>
<evidence type="ECO:0000256" key="1">
    <source>
        <dbReference type="ARBA" id="ARBA00005695"/>
    </source>
</evidence>
<keyword evidence="3" id="KW-0732">Signal</keyword>
<evidence type="ECO:0000313" key="6">
    <source>
        <dbReference type="EMBL" id="GAA4923253.1"/>
    </source>
</evidence>
<comment type="caution">
    <text evidence="6">The sequence shown here is derived from an EMBL/GenBank/DDBJ whole genome shotgun (WGS) entry which is preliminary data.</text>
</comment>
<feature type="domain" description="Solute-binding protein family 5" evidence="5">
    <location>
        <begin position="95"/>
        <end position="470"/>
    </location>
</feature>
<proteinExistence type="inferred from homology"/>
<dbReference type="Gene3D" id="3.90.76.10">
    <property type="entry name" value="Dipeptide-binding Protein, Domain 1"/>
    <property type="match status" value="1"/>
</dbReference>
<dbReference type="Proteomes" id="UP001500368">
    <property type="component" value="Unassembled WGS sequence"/>
</dbReference>
<evidence type="ECO:0000256" key="3">
    <source>
        <dbReference type="ARBA" id="ARBA00022729"/>
    </source>
</evidence>
<accession>A0ABP9G013</accession>
<dbReference type="Gene3D" id="3.40.190.10">
    <property type="entry name" value="Periplasmic binding protein-like II"/>
    <property type="match status" value="1"/>
</dbReference>
<dbReference type="PANTHER" id="PTHR30290:SF9">
    <property type="entry name" value="OLIGOPEPTIDE-BINDING PROTEIN APPA"/>
    <property type="match status" value="1"/>
</dbReference>
<dbReference type="Pfam" id="PF00496">
    <property type="entry name" value="SBP_bac_5"/>
    <property type="match status" value="1"/>
</dbReference>
<dbReference type="EMBL" id="BAABLW010000007">
    <property type="protein sequence ID" value="GAA4923253.1"/>
    <property type="molecule type" value="Genomic_DNA"/>
</dbReference>
<keyword evidence="2" id="KW-0813">Transport</keyword>
<feature type="region of interest" description="Disordered" evidence="4">
    <location>
        <begin position="25"/>
        <end position="47"/>
    </location>
</feature>
<keyword evidence="7" id="KW-1185">Reference proteome</keyword>
<reference evidence="7" key="1">
    <citation type="journal article" date="2019" name="Int. J. Syst. Evol. Microbiol.">
        <title>The Global Catalogue of Microorganisms (GCM) 10K type strain sequencing project: providing services to taxonomists for standard genome sequencing and annotation.</title>
        <authorList>
            <consortium name="The Broad Institute Genomics Platform"/>
            <consortium name="The Broad Institute Genome Sequencing Center for Infectious Disease"/>
            <person name="Wu L."/>
            <person name="Ma J."/>
        </authorList>
    </citation>
    <scope>NUCLEOTIDE SEQUENCE [LARGE SCALE GENOMIC DNA]</scope>
    <source>
        <strain evidence="7">JCM 19129</strain>
    </source>
</reference>
<sequence>MPDQLDRRRFLGASALTGVSAALLGAGTSGNESEEQSTGDGEDQSAESATRVIIGGVSLPASLDPGLAVDTETERICRQIFETLVGVDPDTGAASPLLAEEWEISDDELTYTFQLREGVTFHDGSTLTAETVVANFRRWGQLDYLYGFGNISRTTALAFPTVFGGYMDQDGCVLESVEAEDERTVVLTLSEPMVFLLQALTLPAFGIAASAALSDSDPGRLTRTPIGTGAYQLVSQEGGETRLQIFADYWNDATGAEEVVVRALPKSFDRLRELQRGRLDVYDCITADNLRSLVQAGRLILQRDPFSVLYLGFNLGHPVMSDPDIRQAAAHAVNRTPLVQNLFLEGSRPAFQFTPPALGVHSDSADRHGFDRAQARELLAESGYDGEPLVFYYPMATTRSYLPRPEAVFAALAADLTSVGFVIKPKPVVWDEGYVDQLLADDDRAMHLLGRNGGFRSPHSFFGPLFGQSGREFNYDTEEVRELLDQARAEPDDDQRADIYREVADLVAEDLPALPLAYPISALALGNRVADYPMSPVLNERFTDIVLAP</sequence>
<name>A0ABP9G013_9MICC</name>
<dbReference type="InterPro" id="IPR000914">
    <property type="entry name" value="SBP_5_dom"/>
</dbReference>
<evidence type="ECO:0000256" key="4">
    <source>
        <dbReference type="SAM" id="MobiDB-lite"/>
    </source>
</evidence>
<dbReference type="PIRSF" id="PIRSF002741">
    <property type="entry name" value="MppA"/>
    <property type="match status" value="1"/>
</dbReference>